<dbReference type="PANTHER" id="PTHR46670:SF3">
    <property type="entry name" value="ENDONUCLEASE_EXONUCLEASE_PHOSPHATASE DOMAIN-CONTAINING PROTEIN"/>
    <property type="match status" value="1"/>
</dbReference>
<proteinExistence type="predicted"/>
<name>A0A3M6TAV1_POCDA</name>
<gene>
    <name evidence="1" type="ORF">pdam_00024801</name>
</gene>
<protein>
    <submittedName>
        <fullName evidence="1">Uncharacterized protein</fullName>
    </submittedName>
</protein>
<dbReference type="EMBL" id="RCHS01003993">
    <property type="protein sequence ID" value="RMX38525.1"/>
    <property type="molecule type" value="Genomic_DNA"/>
</dbReference>
<dbReference type="PANTHER" id="PTHR46670">
    <property type="entry name" value="ENDO/EXONUCLEASE/PHOSPHATASE DOMAIN-CONTAINING PROTEIN"/>
    <property type="match status" value="1"/>
</dbReference>
<evidence type="ECO:0000313" key="2">
    <source>
        <dbReference type="Proteomes" id="UP000275408"/>
    </source>
</evidence>
<organism evidence="1 2">
    <name type="scientific">Pocillopora damicornis</name>
    <name type="common">Cauliflower coral</name>
    <name type="synonym">Millepora damicornis</name>
    <dbReference type="NCBI Taxonomy" id="46731"/>
    <lineage>
        <taxon>Eukaryota</taxon>
        <taxon>Metazoa</taxon>
        <taxon>Cnidaria</taxon>
        <taxon>Anthozoa</taxon>
        <taxon>Hexacorallia</taxon>
        <taxon>Scleractinia</taxon>
        <taxon>Astrocoeniina</taxon>
        <taxon>Pocilloporidae</taxon>
        <taxon>Pocillopora</taxon>
    </lineage>
</organism>
<evidence type="ECO:0000313" key="1">
    <source>
        <dbReference type="EMBL" id="RMX38525.1"/>
    </source>
</evidence>
<dbReference type="AlphaFoldDB" id="A0A3M6TAV1"/>
<reference evidence="1 2" key="1">
    <citation type="journal article" date="2018" name="Sci. Rep.">
        <title>Comparative analysis of the Pocillopora damicornis genome highlights role of immune system in coral evolution.</title>
        <authorList>
            <person name="Cunning R."/>
            <person name="Bay R.A."/>
            <person name="Gillette P."/>
            <person name="Baker A.C."/>
            <person name="Traylor-Knowles N."/>
        </authorList>
    </citation>
    <scope>NUCLEOTIDE SEQUENCE [LARGE SCALE GENOMIC DNA]</scope>
    <source>
        <strain evidence="1">RSMAS</strain>
        <tissue evidence="1">Whole animal</tissue>
    </source>
</reference>
<sequence>MKRTRSSIEVARVSSVLYLGETVVSRKLKRFDFDAFNEMIIPTGLSDRCVSQCIESLAKEYDEVLCKALDKLAPKRTRTIVIRPNAPWYNEEFATQKRKRRRLELDKLQQRNTDKRYLSANSDLELANAFANFFSPKIMSIRDELLVRREQLGELTMEDFECTSCFSEFATKSD</sequence>
<dbReference type="Proteomes" id="UP000275408">
    <property type="component" value="Unassembled WGS sequence"/>
</dbReference>
<keyword evidence="2" id="KW-1185">Reference proteome</keyword>
<accession>A0A3M6TAV1</accession>
<comment type="caution">
    <text evidence="1">The sequence shown here is derived from an EMBL/GenBank/DDBJ whole genome shotgun (WGS) entry which is preliminary data.</text>
</comment>